<dbReference type="InterPro" id="IPR025943">
    <property type="entry name" value="Sigma_54_int_dom_ATP-bd_2"/>
</dbReference>
<keyword evidence="7" id="KW-0804">Transcription</keyword>
<dbReference type="GO" id="GO:0043565">
    <property type="term" value="F:sequence-specific DNA binding"/>
    <property type="evidence" value="ECO:0007669"/>
    <property type="project" value="InterPro"/>
</dbReference>
<dbReference type="PROSITE" id="PS50045">
    <property type="entry name" value="SIGMA54_INTERACT_4"/>
    <property type="match status" value="1"/>
</dbReference>
<dbReference type="GO" id="GO:0006355">
    <property type="term" value="P:regulation of DNA-templated transcription"/>
    <property type="evidence" value="ECO:0007669"/>
    <property type="project" value="InterPro"/>
</dbReference>
<dbReference type="InterPro" id="IPR002078">
    <property type="entry name" value="Sigma_54_int"/>
</dbReference>
<dbReference type="GO" id="GO:0005524">
    <property type="term" value="F:ATP binding"/>
    <property type="evidence" value="ECO:0007669"/>
    <property type="project" value="UniProtKB-KW"/>
</dbReference>
<evidence type="ECO:0000256" key="3">
    <source>
        <dbReference type="ARBA" id="ARBA00023012"/>
    </source>
</evidence>
<evidence type="ECO:0000256" key="7">
    <source>
        <dbReference type="ARBA" id="ARBA00023163"/>
    </source>
</evidence>
<dbReference type="InterPro" id="IPR027417">
    <property type="entry name" value="P-loop_NTPase"/>
</dbReference>
<dbReference type="GO" id="GO:0000160">
    <property type="term" value="P:phosphorelay signal transduction system"/>
    <property type="evidence" value="ECO:0007669"/>
    <property type="project" value="UniProtKB-KW"/>
</dbReference>
<dbReference type="SMART" id="SM00382">
    <property type="entry name" value="AAA"/>
    <property type="match status" value="1"/>
</dbReference>
<dbReference type="PROSITE" id="PS00688">
    <property type="entry name" value="SIGMA54_INTERACT_3"/>
    <property type="match status" value="1"/>
</dbReference>
<proteinExistence type="predicted"/>
<dbReference type="CDD" id="cd00009">
    <property type="entry name" value="AAA"/>
    <property type="match status" value="1"/>
</dbReference>
<comment type="caution">
    <text evidence="9">The sequence shown here is derived from an EMBL/GenBank/DDBJ whole genome shotgun (WGS) entry which is preliminary data.</text>
</comment>
<keyword evidence="1" id="KW-0547">Nucleotide-binding</keyword>
<dbReference type="AlphaFoldDB" id="A0A0D6PNA1"/>
<dbReference type="Gene3D" id="3.40.50.300">
    <property type="entry name" value="P-loop containing nucleotide triphosphate hydrolases"/>
    <property type="match status" value="1"/>
</dbReference>
<dbReference type="SUPFAM" id="SSF52540">
    <property type="entry name" value="P-loop containing nucleoside triphosphate hydrolases"/>
    <property type="match status" value="1"/>
</dbReference>
<dbReference type="InterPro" id="IPR025944">
    <property type="entry name" value="Sigma_54_int_dom_CS"/>
</dbReference>
<keyword evidence="4" id="KW-0805">Transcription regulation</keyword>
<name>A0A0D6PNA1_9PROT</name>
<dbReference type="STRING" id="1120923.SAMN02746095_03007"/>
<protein>
    <submittedName>
        <fullName evidence="9">Transcriptional regulator PspF</fullName>
    </submittedName>
</protein>
<keyword evidence="10" id="KW-1185">Reference proteome</keyword>
<keyword evidence="6" id="KW-0010">Activator</keyword>
<keyword evidence="2" id="KW-0067">ATP-binding</keyword>
<dbReference type="PANTHER" id="PTHR32071:SF120">
    <property type="entry name" value="TRANSCRIPTIONAL REGULATOR-RELATED"/>
    <property type="match status" value="1"/>
</dbReference>
<dbReference type="Gene3D" id="1.10.10.60">
    <property type="entry name" value="Homeodomain-like"/>
    <property type="match status" value="1"/>
</dbReference>
<dbReference type="InterPro" id="IPR009057">
    <property type="entry name" value="Homeodomain-like_sf"/>
</dbReference>
<reference evidence="9 10" key="1">
    <citation type="submission" date="2012-11" db="EMBL/GenBank/DDBJ databases">
        <title>Whole genome sequence of Acidocella aminolytica 101 = DSM 11237.</title>
        <authorList>
            <person name="Azuma Y."/>
            <person name="Higashiura N."/>
            <person name="Hirakawa H."/>
            <person name="Matsushita K."/>
        </authorList>
    </citation>
    <scope>NUCLEOTIDE SEQUENCE [LARGE SCALE GENOMIC DNA]</scope>
    <source>
        <strain evidence="10">101 / DSM 11237</strain>
    </source>
</reference>
<dbReference type="Proteomes" id="UP000032668">
    <property type="component" value="Unassembled WGS sequence"/>
</dbReference>
<feature type="domain" description="Sigma-54 factor interaction" evidence="8">
    <location>
        <begin position="1"/>
        <end position="223"/>
    </location>
</feature>
<dbReference type="EMBL" id="BANC01000250">
    <property type="protein sequence ID" value="GAN82279.1"/>
    <property type="molecule type" value="Genomic_DNA"/>
</dbReference>
<sequence length="309" mass="34226">MQDVFVRIRRFGQVDAPVLISGETGTGKELAARAIHQRSARANGPFVAINCAALPPTLIESELFGYEKGAFTGAVSRKLGLIERADGGTLFLDEIGDLPHDLQAHMLRFLQESLITRLGGHNAIHVNTRIISATHVNLEAAIEAGRFRDDLYYRLNVLQLRMPALRERGDDLLLLASYFLRRISQELGMEGGEFTPVARQAICSHCWPGNVRELIAAIRRAVVMNAGGPINPEDLAIQARPAIRHQVVQSVPHGFRPGSDEEYEAFMQALTRHHNNVTRAAAEMGVSRVTFYRKLKRHGDKPNRGGQSD</sequence>
<accession>A0A0D6PNA1</accession>
<evidence type="ECO:0000256" key="2">
    <source>
        <dbReference type="ARBA" id="ARBA00022840"/>
    </source>
</evidence>
<dbReference type="PANTHER" id="PTHR32071">
    <property type="entry name" value="TRANSCRIPTIONAL REGULATORY PROTEIN"/>
    <property type="match status" value="1"/>
</dbReference>
<evidence type="ECO:0000259" key="8">
    <source>
        <dbReference type="PROSITE" id="PS50045"/>
    </source>
</evidence>
<dbReference type="Pfam" id="PF00158">
    <property type="entry name" value="Sigma54_activat"/>
    <property type="match status" value="1"/>
</dbReference>
<dbReference type="FunFam" id="3.40.50.300:FF:000006">
    <property type="entry name" value="DNA-binding transcriptional regulator NtrC"/>
    <property type="match status" value="1"/>
</dbReference>
<keyword evidence="3" id="KW-0902">Two-component regulatory system</keyword>
<keyword evidence="5" id="KW-0238">DNA-binding</keyword>
<dbReference type="OrthoDB" id="9770562at2"/>
<dbReference type="PROSITE" id="PS00676">
    <property type="entry name" value="SIGMA54_INTERACT_2"/>
    <property type="match status" value="1"/>
</dbReference>
<evidence type="ECO:0000313" key="9">
    <source>
        <dbReference type="EMBL" id="GAN82279.1"/>
    </source>
</evidence>
<dbReference type="InterPro" id="IPR058031">
    <property type="entry name" value="AAA_lid_NorR"/>
</dbReference>
<dbReference type="SUPFAM" id="SSF46689">
    <property type="entry name" value="Homeodomain-like"/>
    <property type="match status" value="1"/>
</dbReference>
<dbReference type="Pfam" id="PF02954">
    <property type="entry name" value="HTH_8"/>
    <property type="match status" value="1"/>
</dbReference>
<evidence type="ECO:0000256" key="5">
    <source>
        <dbReference type="ARBA" id="ARBA00023125"/>
    </source>
</evidence>
<dbReference type="InterPro" id="IPR002197">
    <property type="entry name" value="HTH_Fis"/>
</dbReference>
<gene>
    <name evidence="9" type="ORF">Aam_260_001</name>
</gene>
<evidence type="ECO:0000313" key="10">
    <source>
        <dbReference type="Proteomes" id="UP000032668"/>
    </source>
</evidence>
<evidence type="ECO:0000256" key="6">
    <source>
        <dbReference type="ARBA" id="ARBA00023159"/>
    </source>
</evidence>
<evidence type="ECO:0000256" key="4">
    <source>
        <dbReference type="ARBA" id="ARBA00023015"/>
    </source>
</evidence>
<dbReference type="Pfam" id="PF25601">
    <property type="entry name" value="AAA_lid_14"/>
    <property type="match status" value="1"/>
</dbReference>
<dbReference type="Gene3D" id="1.10.8.60">
    <property type="match status" value="1"/>
</dbReference>
<organism evidence="9 10">
    <name type="scientific">Acidocella aminolytica 101 = DSM 11237</name>
    <dbReference type="NCBI Taxonomy" id="1120923"/>
    <lineage>
        <taxon>Bacteria</taxon>
        <taxon>Pseudomonadati</taxon>
        <taxon>Pseudomonadota</taxon>
        <taxon>Alphaproteobacteria</taxon>
        <taxon>Acetobacterales</taxon>
        <taxon>Acidocellaceae</taxon>
        <taxon>Acidocella</taxon>
    </lineage>
</organism>
<dbReference type="InterPro" id="IPR003593">
    <property type="entry name" value="AAA+_ATPase"/>
</dbReference>
<evidence type="ECO:0000256" key="1">
    <source>
        <dbReference type="ARBA" id="ARBA00022741"/>
    </source>
</evidence>
<dbReference type="PRINTS" id="PR01590">
    <property type="entry name" value="HTHFIS"/>
</dbReference>